<dbReference type="GO" id="GO:0000981">
    <property type="term" value="F:DNA-binding transcription factor activity, RNA polymerase II-specific"/>
    <property type="evidence" value="ECO:0007669"/>
    <property type="project" value="InterPro"/>
</dbReference>
<evidence type="ECO:0000256" key="5">
    <source>
        <dbReference type="SAM" id="MobiDB-lite"/>
    </source>
</evidence>
<gene>
    <name evidence="7" type="ORF">BS50DRAFT_211449</name>
</gene>
<dbReference type="PROSITE" id="PS50048">
    <property type="entry name" value="ZN2_CY6_FUNGAL_2"/>
    <property type="match status" value="1"/>
</dbReference>
<dbReference type="InterPro" id="IPR002110">
    <property type="entry name" value="Ankyrin_rpt"/>
</dbReference>
<dbReference type="STRING" id="1448308.A0A2T2N468"/>
<dbReference type="Pfam" id="PF12796">
    <property type="entry name" value="Ank_2"/>
    <property type="match status" value="1"/>
</dbReference>
<feature type="domain" description="Zn(2)-C6 fungal-type" evidence="6">
    <location>
        <begin position="23"/>
        <end position="58"/>
    </location>
</feature>
<evidence type="ECO:0000259" key="6">
    <source>
        <dbReference type="PROSITE" id="PS50048"/>
    </source>
</evidence>
<dbReference type="InterPro" id="IPR001138">
    <property type="entry name" value="Zn2Cys6_DnaBD"/>
</dbReference>
<accession>A0A2T2N468</accession>
<feature type="repeat" description="ANK" evidence="4">
    <location>
        <begin position="449"/>
        <end position="481"/>
    </location>
</feature>
<dbReference type="PANTHER" id="PTHR24198">
    <property type="entry name" value="ANKYRIN REPEAT AND PROTEIN KINASE DOMAIN-CONTAINING PROTEIN"/>
    <property type="match status" value="1"/>
</dbReference>
<keyword evidence="3" id="KW-0539">Nucleus</keyword>
<evidence type="ECO:0000313" key="8">
    <source>
        <dbReference type="Proteomes" id="UP000240883"/>
    </source>
</evidence>
<dbReference type="CDD" id="cd00067">
    <property type="entry name" value="GAL4"/>
    <property type="match status" value="1"/>
</dbReference>
<feature type="region of interest" description="Disordered" evidence="5">
    <location>
        <begin position="60"/>
        <end position="87"/>
    </location>
</feature>
<dbReference type="Pfam" id="PF13637">
    <property type="entry name" value="Ank_4"/>
    <property type="match status" value="1"/>
</dbReference>
<dbReference type="OrthoDB" id="539213at2759"/>
<keyword evidence="1" id="KW-0677">Repeat</keyword>
<dbReference type="Gene3D" id="1.25.40.20">
    <property type="entry name" value="Ankyrin repeat-containing domain"/>
    <property type="match status" value="2"/>
</dbReference>
<dbReference type="AlphaFoldDB" id="A0A2T2N468"/>
<sequence>MATTTSASLGPPSAKRRKLEYVKCDFCRADKQKCEPVHRSWPDEKCDRCTSKGFRCSEGRRLPRKTKHTERTSKELGPTTVPSPTVGTIPETTPSISANQWSLLFHLHQTMSEAVVLLRKMREKNRRIFTPNMPMKDFIMLSDSDYDRNFEKHFADLHAVTLRLGQNKVPQLPDEQDPKSHSTLLERSLSRDFYLNSTICSLCEPSSKEESEIDQMVRLDDIGGELQYRIRRLQRHQFHGEGFEPEDIAFQKEWELIEPLAASLSSKTHELVKFLDLDPVIATYPPILLPKPSYWVIMFEISDSYKERVDFLGRSFLHVTLDEFEMYQPFEDYLVDYLEEYPLIKTKDIIGQLPLHIACQEKLEAVVKELVGFGEVNKKTVYGMTALHYAAANNSGAICELLLELPDLDVNSLDKTGNTPLGHAARKGHKSIVRLLLEDPRITPNEYRNSKSPLAQAIVHNHLDIARLLLDNGANPDTSWKGEPLVMYCASRWSSEELQMICEKDASLVNAINSQKKTPLIIAVNWRRETTTHWLLQQPGVDANHHDGSNWTALTIAVKNKYTQLVKILIASPKVDLLERGGAYDGVRMTAIELARHHKYDEISGLLQEEILRRSLLGFYAPGHIFPSV</sequence>
<dbReference type="GO" id="GO:0008270">
    <property type="term" value="F:zinc ion binding"/>
    <property type="evidence" value="ECO:0007669"/>
    <property type="project" value="InterPro"/>
</dbReference>
<dbReference type="PROSITE" id="PS50297">
    <property type="entry name" value="ANK_REP_REGION"/>
    <property type="match status" value="2"/>
</dbReference>
<dbReference type="PRINTS" id="PR01415">
    <property type="entry name" value="ANKYRIN"/>
</dbReference>
<evidence type="ECO:0000313" key="7">
    <source>
        <dbReference type="EMBL" id="PSN60204.1"/>
    </source>
</evidence>
<dbReference type="PANTHER" id="PTHR24198:SF165">
    <property type="entry name" value="ANKYRIN REPEAT-CONTAINING PROTEIN-RELATED"/>
    <property type="match status" value="1"/>
</dbReference>
<proteinExistence type="predicted"/>
<dbReference type="SUPFAM" id="SSF48403">
    <property type="entry name" value="Ankyrin repeat"/>
    <property type="match status" value="1"/>
</dbReference>
<evidence type="ECO:0000256" key="3">
    <source>
        <dbReference type="ARBA" id="ARBA00023242"/>
    </source>
</evidence>
<feature type="repeat" description="ANK" evidence="4">
    <location>
        <begin position="416"/>
        <end position="438"/>
    </location>
</feature>
<dbReference type="EMBL" id="KZ678150">
    <property type="protein sequence ID" value="PSN60204.1"/>
    <property type="molecule type" value="Genomic_DNA"/>
</dbReference>
<dbReference type="InterPro" id="IPR036770">
    <property type="entry name" value="Ankyrin_rpt-contain_sf"/>
</dbReference>
<organism evidence="7 8">
    <name type="scientific">Corynespora cassiicola Philippines</name>
    <dbReference type="NCBI Taxonomy" id="1448308"/>
    <lineage>
        <taxon>Eukaryota</taxon>
        <taxon>Fungi</taxon>
        <taxon>Dikarya</taxon>
        <taxon>Ascomycota</taxon>
        <taxon>Pezizomycotina</taxon>
        <taxon>Dothideomycetes</taxon>
        <taxon>Pleosporomycetidae</taxon>
        <taxon>Pleosporales</taxon>
        <taxon>Corynesporascaceae</taxon>
        <taxon>Corynespora</taxon>
    </lineage>
</organism>
<evidence type="ECO:0000256" key="1">
    <source>
        <dbReference type="ARBA" id="ARBA00022737"/>
    </source>
</evidence>
<evidence type="ECO:0000256" key="2">
    <source>
        <dbReference type="ARBA" id="ARBA00023043"/>
    </source>
</evidence>
<dbReference type="PROSITE" id="PS50088">
    <property type="entry name" value="ANK_REPEAT"/>
    <property type="match status" value="2"/>
</dbReference>
<keyword evidence="2 4" id="KW-0040">ANK repeat</keyword>
<reference evidence="7 8" key="1">
    <citation type="journal article" date="2018" name="Front. Microbiol.">
        <title>Genome-Wide Analysis of Corynespora cassiicola Leaf Fall Disease Putative Effectors.</title>
        <authorList>
            <person name="Lopez D."/>
            <person name="Ribeiro S."/>
            <person name="Label P."/>
            <person name="Fumanal B."/>
            <person name="Venisse J.S."/>
            <person name="Kohler A."/>
            <person name="de Oliveira R.R."/>
            <person name="Labutti K."/>
            <person name="Lipzen A."/>
            <person name="Lail K."/>
            <person name="Bauer D."/>
            <person name="Ohm R.A."/>
            <person name="Barry K.W."/>
            <person name="Spatafora J."/>
            <person name="Grigoriev I.V."/>
            <person name="Martin F.M."/>
            <person name="Pujade-Renaud V."/>
        </authorList>
    </citation>
    <scope>NUCLEOTIDE SEQUENCE [LARGE SCALE GENOMIC DNA]</scope>
    <source>
        <strain evidence="7 8">Philippines</strain>
    </source>
</reference>
<protein>
    <submittedName>
        <fullName evidence="7">Ankyrin</fullName>
    </submittedName>
</protein>
<feature type="compositionally biased region" description="Low complexity" evidence="5">
    <location>
        <begin position="77"/>
        <end position="87"/>
    </location>
</feature>
<evidence type="ECO:0000256" key="4">
    <source>
        <dbReference type="PROSITE-ProRule" id="PRU00023"/>
    </source>
</evidence>
<keyword evidence="8" id="KW-1185">Reference proteome</keyword>
<dbReference type="Proteomes" id="UP000240883">
    <property type="component" value="Unassembled WGS sequence"/>
</dbReference>
<name>A0A2T2N468_CORCC</name>
<dbReference type="SMART" id="SM00248">
    <property type="entry name" value="ANK"/>
    <property type="match status" value="6"/>
</dbReference>